<proteinExistence type="predicted"/>
<sequence>MSLKNIVYIDYEKVYSLSSQLFEGIVQSAIEQQESTLSNVDALEVKTEKKSSSLSDTSKLSTVVNPHDYHYLKFEKELIRLGLLSSISSDDFSADKIQSGSFIKITGNIEIIDFNKLKNTTKDFTTLGYAIHYVNKHEQLEQIENLLLEKNITQNNKKDLMNLKSEILKGIEKDSAKEKKKFFDNLSNVLSYAYGNELEISQIINNYKFTSFLIRNFFKLSPEMLVKLYSRKTKSPFTVVGIITQSHTDQKAETERDAIDIRSAAWNMNDAMADLESTFCMPHENEYFIEPIALYTEI</sequence>
<protein>
    <submittedName>
        <fullName evidence="2">Uncharacterized protein</fullName>
    </submittedName>
</protein>
<keyword evidence="3" id="KW-1185">Reference proteome</keyword>
<dbReference type="Proteomes" id="UP000237025">
    <property type="component" value="Unassembled WGS sequence"/>
</dbReference>
<dbReference type="EMBL" id="PQVW01000004">
    <property type="protein sequence ID" value="POZ24199.1"/>
    <property type="molecule type" value="Genomic_DNA"/>
</dbReference>
<dbReference type="RefSeq" id="WP_103948537.1">
    <property type="nucleotide sequence ID" value="NZ_PQVT01000004.1"/>
</dbReference>
<accession>A0ABX5A3I4</accession>
<name>A0ABX5A3I4_9ENTR</name>
<dbReference type="Pfam" id="PF19952">
    <property type="entry name" value="DUF6414"/>
    <property type="match status" value="1"/>
</dbReference>
<comment type="caution">
    <text evidence="2">The sequence shown here is derived from an EMBL/GenBank/DDBJ whole genome shotgun (WGS) entry which is preliminary data.</text>
</comment>
<feature type="coiled-coil region" evidence="1">
    <location>
        <begin position="136"/>
        <end position="163"/>
    </location>
</feature>
<gene>
    <name evidence="2" type="ORF">C3712_08290</name>
</gene>
<keyword evidence="1" id="KW-0175">Coiled coil</keyword>
<dbReference type="InterPro" id="IPR045633">
    <property type="entry name" value="DUF6414"/>
</dbReference>
<evidence type="ECO:0000313" key="2">
    <source>
        <dbReference type="EMBL" id="POZ24199.1"/>
    </source>
</evidence>
<evidence type="ECO:0000313" key="3">
    <source>
        <dbReference type="Proteomes" id="UP000237025"/>
    </source>
</evidence>
<reference evidence="2 3" key="1">
    <citation type="submission" date="2018-02" db="EMBL/GenBank/DDBJ databases">
        <title>Lelliotia aquatilis sp. nov., isolated from drinking water.</title>
        <authorList>
            <person name="Kaempfer P."/>
            <person name="Glaeser S."/>
            <person name="Exner M."/>
            <person name="Doijad S."/>
            <person name="Chakraborty T."/>
        </authorList>
    </citation>
    <scope>NUCLEOTIDE SEQUENCE [LARGE SCALE GENOMIC DNA]</scope>
    <source>
        <strain evidence="2 3">6331-17</strain>
    </source>
</reference>
<organism evidence="2 3">
    <name type="scientific">Lelliottia aquatilis</name>
    <dbReference type="NCBI Taxonomy" id="2080838"/>
    <lineage>
        <taxon>Bacteria</taxon>
        <taxon>Pseudomonadati</taxon>
        <taxon>Pseudomonadota</taxon>
        <taxon>Gammaproteobacteria</taxon>
        <taxon>Enterobacterales</taxon>
        <taxon>Enterobacteriaceae</taxon>
        <taxon>Lelliottia</taxon>
    </lineage>
</organism>
<evidence type="ECO:0000256" key="1">
    <source>
        <dbReference type="SAM" id="Coils"/>
    </source>
</evidence>